<proteinExistence type="inferred from homology"/>
<accession>A0A0G0NMY5</accession>
<dbReference type="GO" id="GO:0003723">
    <property type="term" value="F:RNA binding"/>
    <property type="evidence" value="ECO:0007669"/>
    <property type="project" value="UniProtKB-UniRule"/>
</dbReference>
<feature type="compositionally biased region" description="Basic and acidic residues" evidence="7">
    <location>
        <begin position="709"/>
        <end position="739"/>
    </location>
</feature>
<evidence type="ECO:0000259" key="8">
    <source>
        <dbReference type="PROSITE" id="PS50126"/>
    </source>
</evidence>
<dbReference type="Pfam" id="PF00013">
    <property type="entry name" value="KH_1"/>
    <property type="match status" value="1"/>
</dbReference>
<dbReference type="Gene3D" id="2.40.50.140">
    <property type="entry name" value="Nucleic acid-binding proteins"/>
    <property type="match status" value="1"/>
</dbReference>
<dbReference type="InterPro" id="IPR036612">
    <property type="entry name" value="KH_dom_type_1_sf"/>
</dbReference>
<dbReference type="Pfam" id="PF03726">
    <property type="entry name" value="PNPase"/>
    <property type="match status" value="1"/>
</dbReference>
<dbReference type="Gene3D" id="3.30.230.70">
    <property type="entry name" value="GHMP Kinase, N-terminal domain"/>
    <property type="match status" value="2"/>
</dbReference>
<keyword evidence="6" id="KW-0460">Magnesium</keyword>
<dbReference type="AlphaFoldDB" id="A0A0G0NMY5"/>
<name>A0A0G0NMY5_9BACT</name>
<dbReference type="InterPro" id="IPR015847">
    <property type="entry name" value="ExoRNase_PH_dom2"/>
</dbReference>
<comment type="caution">
    <text evidence="9">The sequence shown here is derived from an EMBL/GenBank/DDBJ whole genome shotgun (WGS) entry which is preliminary data.</text>
</comment>
<keyword evidence="4 6" id="KW-0548">Nucleotidyltransferase</keyword>
<dbReference type="GO" id="GO:0000287">
    <property type="term" value="F:magnesium ion binding"/>
    <property type="evidence" value="ECO:0007669"/>
    <property type="project" value="UniProtKB-UniRule"/>
</dbReference>
<evidence type="ECO:0000256" key="1">
    <source>
        <dbReference type="ARBA" id="ARBA00007404"/>
    </source>
</evidence>
<dbReference type="SUPFAM" id="SSF55666">
    <property type="entry name" value="Ribonuclease PH domain 2-like"/>
    <property type="match status" value="2"/>
</dbReference>
<dbReference type="Pfam" id="PF00575">
    <property type="entry name" value="S1"/>
    <property type="match status" value="1"/>
</dbReference>
<evidence type="ECO:0000256" key="6">
    <source>
        <dbReference type="HAMAP-Rule" id="MF_01595"/>
    </source>
</evidence>
<dbReference type="NCBIfam" id="TIGR03591">
    <property type="entry name" value="polynuc_phos"/>
    <property type="match status" value="1"/>
</dbReference>
<dbReference type="CDD" id="cd02393">
    <property type="entry name" value="KH-I_PNPase"/>
    <property type="match status" value="1"/>
</dbReference>
<organism evidence="9 10">
    <name type="scientific">Candidatus Woesebacteria bacterium GW2011_GWA1_39_21b</name>
    <dbReference type="NCBI Taxonomy" id="1618551"/>
    <lineage>
        <taxon>Bacteria</taxon>
        <taxon>Candidatus Woeseibacteriota</taxon>
    </lineage>
</organism>
<dbReference type="PIRSF" id="PIRSF005499">
    <property type="entry name" value="PNPase"/>
    <property type="match status" value="1"/>
</dbReference>
<comment type="similarity">
    <text evidence="1 6">Belongs to the polyribonucleotide nucleotidyltransferase family.</text>
</comment>
<dbReference type="InterPro" id="IPR015848">
    <property type="entry name" value="PNPase_PH_RNA-bd_bac/org-type"/>
</dbReference>
<dbReference type="InterPro" id="IPR004087">
    <property type="entry name" value="KH_dom"/>
</dbReference>
<dbReference type="FunFam" id="3.30.1370.10:FF:000001">
    <property type="entry name" value="Polyribonucleotide nucleotidyltransferase"/>
    <property type="match status" value="1"/>
</dbReference>
<feature type="binding site" evidence="6">
    <location>
        <position position="493"/>
    </location>
    <ligand>
        <name>Mg(2+)</name>
        <dbReference type="ChEBI" id="CHEBI:18420"/>
    </ligand>
</feature>
<dbReference type="SMART" id="SM00322">
    <property type="entry name" value="KH"/>
    <property type="match status" value="1"/>
</dbReference>
<protein>
    <recommendedName>
        <fullName evidence="6">Polyribonucleotide nucleotidyltransferase</fullName>
        <ecNumber evidence="6">2.7.7.8</ecNumber>
    </recommendedName>
    <alternativeName>
        <fullName evidence="6">Polynucleotide phosphorylase</fullName>
        <shortName evidence="6">PNPase</shortName>
    </alternativeName>
</protein>
<feature type="region of interest" description="Disordered" evidence="7">
    <location>
        <begin position="709"/>
        <end position="759"/>
    </location>
</feature>
<dbReference type="InterPro" id="IPR036345">
    <property type="entry name" value="ExoRNase_PH_dom2_sf"/>
</dbReference>
<evidence type="ECO:0000256" key="7">
    <source>
        <dbReference type="SAM" id="MobiDB-lite"/>
    </source>
</evidence>
<comment type="function">
    <text evidence="6">Involved in mRNA degradation. Catalyzes the phosphorolysis of single-stranded polyribonucleotides processively in the 3'- to 5'-direction.</text>
</comment>
<evidence type="ECO:0000256" key="3">
    <source>
        <dbReference type="ARBA" id="ARBA00022679"/>
    </source>
</evidence>
<dbReference type="InterPro" id="IPR012340">
    <property type="entry name" value="NA-bd_OB-fold"/>
</dbReference>
<evidence type="ECO:0000256" key="2">
    <source>
        <dbReference type="ARBA" id="ARBA00022490"/>
    </source>
</evidence>
<dbReference type="Gene3D" id="3.30.1370.10">
    <property type="entry name" value="K Homology domain, type 1"/>
    <property type="match status" value="1"/>
</dbReference>
<dbReference type="Pfam" id="PF01138">
    <property type="entry name" value="RNase_PH"/>
    <property type="match status" value="2"/>
</dbReference>
<dbReference type="GO" id="GO:0004654">
    <property type="term" value="F:polyribonucleotide nucleotidyltransferase activity"/>
    <property type="evidence" value="ECO:0007669"/>
    <property type="project" value="UniProtKB-UniRule"/>
</dbReference>
<dbReference type="NCBIfam" id="NF008805">
    <property type="entry name" value="PRK11824.1"/>
    <property type="match status" value="1"/>
</dbReference>
<keyword evidence="6" id="KW-0479">Metal-binding</keyword>
<comment type="subcellular location">
    <subcellularLocation>
        <location evidence="6">Cytoplasm</location>
    </subcellularLocation>
</comment>
<dbReference type="InterPro" id="IPR027408">
    <property type="entry name" value="PNPase/RNase_PH_dom_sf"/>
</dbReference>
<dbReference type="InterPro" id="IPR036456">
    <property type="entry name" value="PNPase_PH_RNA-bd_sf"/>
</dbReference>
<dbReference type="GO" id="GO:0006396">
    <property type="term" value="P:RNA processing"/>
    <property type="evidence" value="ECO:0007669"/>
    <property type="project" value="InterPro"/>
</dbReference>
<dbReference type="InterPro" id="IPR004088">
    <property type="entry name" value="KH_dom_type_1"/>
</dbReference>
<dbReference type="InterPro" id="IPR003029">
    <property type="entry name" value="S1_domain"/>
</dbReference>
<feature type="domain" description="S1 motif" evidence="8">
    <location>
        <begin position="629"/>
        <end position="697"/>
    </location>
</feature>
<dbReference type="PANTHER" id="PTHR11252:SF0">
    <property type="entry name" value="POLYRIBONUCLEOTIDE NUCLEOTIDYLTRANSFERASE 1, MITOCHONDRIAL"/>
    <property type="match status" value="1"/>
</dbReference>
<evidence type="ECO:0000313" key="10">
    <source>
        <dbReference type="Proteomes" id="UP000034690"/>
    </source>
</evidence>
<dbReference type="Proteomes" id="UP000034690">
    <property type="component" value="Unassembled WGS sequence"/>
</dbReference>
<dbReference type="SUPFAM" id="SSF54211">
    <property type="entry name" value="Ribosomal protein S5 domain 2-like"/>
    <property type="match status" value="2"/>
</dbReference>
<dbReference type="FunFam" id="3.30.230.70:FF:000001">
    <property type="entry name" value="Polyribonucleotide nucleotidyltransferase"/>
    <property type="match status" value="1"/>
</dbReference>
<gene>
    <name evidence="6" type="primary">pnp</name>
    <name evidence="9" type="ORF">UT40_C0005G0070</name>
</gene>
<sequence length="759" mass="82751">MKKIEKSIELGGRTLTLTTGTIAAQANGAVMARYGETVALVTVVSAPLKVNLDYFPLTVEYRERLYAGGRIKGSRWVKREGRPTDEEILSGRLIDRSIRPLFPKEYNKDVQVVITVLSIDLENSPDIVSAIAASAAIAISDVPWGGPVGIVKVGLKDGKLVTNPTEADLENSELDLVVTSTKDAVVMIEAGANQVSEDKVLEGIEYAQKEGQAVIKLINDLVKEVGVKKEAVEKEVSDKNLEKKVKELSKAHIKDLVASMATKEAGYTQFDEAKYAIVSLFEKEEERVSAAKIFENLFKKEVRELILSGKRPDGRKLDEVRALSCEIEVLPRTHGSAIFNRGQTQALSIATLGAPSLEQFIETAAGEETKRYIHLYSMPPFSTGETGKMSGPGRREIGHGALAEKALLPVIPENGDFPYTIQVVTEILSSNGSTSMASVCGSTLSLMDAGVPLKAPVAGIAMGVVVEETPPSHKASDGLRKFSVLTDIVGLEDGHGDMDFKVAGTISGITALQLDVKTLNLTIPIFKEALTQAKKARLEILEVMKKMIAVPRQAVSKYAPKIKVIRINPEKIGELIGPGGKTIKKIIAETGAQIDVDDDGTVYVSGTTTEELDQGIFRVESITKVPIPGEIYEGEVKRLLSFGAFVEILPGKEGLVHVSDMSGDFVKDPSDILKVGAKVQVRVKGVDEMGRLNLSMMLDPAYDALKEERRKERGGVRGDRGRERRFEGRPRFDKFEKRGRGGPHFPKSRFIDENKKRYS</sequence>
<feature type="binding site" evidence="6">
    <location>
        <position position="499"/>
    </location>
    <ligand>
        <name>Mg(2+)</name>
        <dbReference type="ChEBI" id="CHEBI:18420"/>
    </ligand>
</feature>
<dbReference type="EC" id="2.7.7.8" evidence="6"/>
<keyword evidence="2 6" id="KW-0963">Cytoplasm</keyword>
<dbReference type="InterPro" id="IPR020568">
    <property type="entry name" value="Ribosomal_Su5_D2-typ_SF"/>
</dbReference>
<dbReference type="CDD" id="cd11364">
    <property type="entry name" value="RNase_PH_PNPase_2"/>
    <property type="match status" value="1"/>
</dbReference>
<dbReference type="SMART" id="SM00316">
    <property type="entry name" value="S1"/>
    <property type="match status" value="1"/>
</dbReference>
<comment type="catalytic activity">
    <reaction evidence="6">
        <text>RNA(n+1) + phosphate = RNA(n) + a ribonucleoside 5'-diphosphate</text>
        <dbReference type="Rhea" id="RHEA:22096"/>
        <dbReference type="Rhea" id="RHEA-COMP:14527"/>
        <dbReference type="Rhea" id="RHEA-COMP:17342"/>
        <dbReference type="ChEBI" id="CHEBI:43474"/>
        <dbReference type="ChEBI" id="CHEBI:57930"/>
        <dbReference type="ChEBI" id="CHEBI:140395"/>
        <dbReference type="EC" id="2.7.7.8"/>
    </reaction>
</comment>
<comment type="cofactor">
    <cofactor evidence="6">
        <name>Mg(2+)</name>
        <dbReference type="ChEBI" id="CHEBI:18420"/>
    </cofactor>
</comment>
<evidence type="ECO:0000256" key="5">
    <source>
        <dbReference type="ARBA" id="ARBA00022884"/>
    </source>
</evidence>
<reference evidence="9 10" key="1">
    <citation type="journal article" date="2015" name="Nature">
        <title>rRNA introns, odd ribosomes, and small enigmatic genomes across a large radiation of phyla.</title>
        <authorList>
            <person name="Brown C.T."/>
            <person name="Hug L.A."/>
            <person name="Thomas B.C."/>
            <person name="Sharon I."/>
            <person name="Castelle C.J."/>
            <person name="Singh A."/>
            <person name="Wilkins M.J."/>
            <person name="Williams K.H."/>
            <person name="Banfield J.F."/>
        </authorList>
    </citation>
    <scope>NUCLEOTIDE SEQUENCE [LARGE SCALE GENOMIC DNA]</scope>
</reference>
<dbReference type="PANTHER" id="PTHR11252">
    <property type="entry name" value="POLYRIBONUCLEOTIDE NUCLEOTIDYLTRANSFERASE"/>
    <property type="match status" value="1"/>
</dbReference>
<dbReference type="PATRIC" id="fig|1618551.3.peg.310"/>
<evidence type="ECO:0000313" key="9">
    <source>
        <dbReference type="EMBL" id="KKR14141.1"/>
    </source>
</evidence>
<evidence type="ECO:0000256" key="4">
    <source>
        <dbReference type="ARBA" id="ARBA00022695"/>
    </source>
</evidence>
<dbReference type="PROSITE" id="PS50126">
    <property type="entry name" value="S1"/>
    <property type="match status" value="1"/>
</dbReference>
<dbReference type="GO" id="GO:0005829">
    <property type="term" value="C:cytosol"/>
    <property type="evidence" value="ECO:0007669"/>
    <property type="project" value="TreeGrafter"/>
</dbReference>
<dbReference type="SUPFAM" id="SSF50249">
    <property type="entry name" value="Nucleic acid-binding proteins"/>
    <property type="match status" value="1"/>
</dbReference>
<dbReference type="GO" id="GO:0000175">
    <property type="term" value="F:3'-5'-RNA exonuclease activity"/>
    <property type="evidence" value="ECO:0007669"/>
    <property type="project" value="TreeGrafter"/>
</dbReference>
<dbReference type="SUPFAM" id="SSF46915">
    <property type="entry name" value="Polynucleotide phosphorylase/guanosine pentaphosphate synthase (PNPase/GPSI), domain 3"/>
    <property type="match status" value="1"/>
</dbReference>
<feature type="compositionally biased region" description="Basic and acidic residues" evidence="7">
    <location>
        <begin position="749"/>
        <end position="759"/>
    </location>
</feature>
<dbReference type="HAMAP" id="MF_01595">
    <property type="entry name" value="PNPase"/>
    <property type="match status" value="1"/>
</dbReference>
<dbReference type="SUPFAM" id="SSF54791">
    <property type="entry name" value="Eukaryotic type KH-domain (KH-domain type I)"/>
    <property type="match status" value="1"/>
</dbReference>
<dbReference type="Pfam" id="PF03725">
    <property type="entry name" value="RNase_PH_C"/>
    <property type="match status" value="1"/>
</dbReference>
<dbReference type="GO" id="GO:0006402">
    <property type="term" value="P:mRNA catabolic process"/>
    <property type="evidence" value="ECO:0007669"/>
    <property type="project" value="UniProtKB-UniRule"/>
</dbReference>
<dbReference type="InterPro" id="IPR012162">
    <property type="entry name" value="PNPase"/>
</dbReference>
<keyword evidence="3 6" id="KW-0808">Transferase</keyword>
<dbReference type="PROSITE" id="PS50084">
    <property type="entry name" value="KH_TYPE_1"/>
    <property type="match status" value="1"/>
</dbReference>
<dbReference type="EMBL" id="LBWQ01000005">
    <property type="protein sequence ID" value="KKR14141.1"/>
    <property type="molecule type" value="Genomic_DNA"/>
</dbReference>
<dbReference type="InterPro" id="IPR001247">
    <property type="entry name" value="ExoRNase_PH_dom1"/>
</dbReference>
<keyword evidence="5 6" id="KW-0694">RNA-binding</keyword>